<dbReference type="Proteomes" id="UP000246114">
    <property type="component" value="Unassembled WGS sequence"/>
</dbReference>
<evidence type="ECO:0000313" key="2">
    <source>
        <dbReference type="Proteomes" id="UP000246114"/>
    </source>
</evidence>
<reference evidence="1 2" key="1">
    <citation type="submission" date="2018-03" db="EMBL/GenBank/DDBJ databases">
        <title>The uncultured portion of the human microbiome is neutrally assembled.</title>
        <authorList>
            <person name="Jeraldo P."/>
            <person name="Boardman L."/>
            <person name="White B.A."/>
            <person name="Nelson H."/>
            <person name="Goldenfeld N."/>
            <person name="Chia N."/>
        </authorList>
    </citation>
    <scope>NUCLEOTIDE SEQUENCE [LARGE SCALE GENOMIC DNA]</scope>
    <source>
        <strain evidence="1">CIM:MAG 903</strain>
    </source>
</reference>
<comment type="caution">
    <text evidence="1">The sequence shown here is derived from an EMBL/GenBank/DDBJ whole genome shotgun (WGS) entry which is preliminary data.</text>
</comment>
<gene>
    <name evidence="1" type="ORF">DBY38_02790</name>
</gene>
<dbReference type="AlphaFoldDB" id="A0A316MCV8"/>
<dbReference type="RefSeq" id="WP_168972680.1">
    <property type="nucleotide sequence ID" value="NZ_JABAGG010000041.1"/>
</dbReference>
<evidence type="ECO:0008006" key="3">
    <source>
        <dbReference type="Google" id="ProtNLM"/>
    </source>
</evidence>
<dbReference type="EMBL" id="QAMZ01000014">
    <property type="protein sequence ID" value="PWL55049.1"/>
    <property type="molecule type" value="Genomic_DNA"/>
</dbReference>
<protein>
    <recommendedName>
        <fullName evidence="3">PrgI family protein</fullName>
    </recommendedName>
</protein>
<evidence type="ECO:0000313" key="1">
    <source>
        <dbReference type="EMBL" id="PWL55049.1"/>
    </source>
</evidence>
<name>A0A316MCV8_9CLOT</name>
<sequence length="92" mass="11045">MQYKIIKDLNHEPLFTSKITAFDLVFILSGMIVAVIFNFLVYDNLIFKVSYFTFCFFSLSYLTGKSSTNPKRRNFQAIYYAMSRNRYVYRRF</sequence>
<proteinExistence type="predicted"/>
<dbReference type="InterPro" id="IPR020275">
    <property type="entry name" value="DUF5592"/>
</dbReference>
<dbReference type="Pfam" id="PF17332">
    <property type="entry name" value="DUF5592"/>
    <property type="match status" value="1"/>
</dbReference>
<accession>A0A316MCV8</accession>
<organism evidence="1 2">
    <name type="scientific">Clostridium cadaveris</name>
    <dbReference type="NCBI Taxonomy" id="1529"/>
    <lineage>
        <taxon>Bacteria</taxon>
        <taxon>Bacillati</taxon>
        <taxon>Bacillota</taxon>
        <taxon>Clostridia</taxon>
        <taxon>Eubacteriales</taxon>
        <taxon>Clostridiaceae</taxon>
        <taxon>Clostridium</taxon>
    </lineage>
</organism>